<evidence type="ECO:0000313" key="3">
    <source>
        <dbReference type="EMBL" id="VUZ52490.1"/>
    </source>
</evidence>
<evidence type="ECO:0000256" key="1">
    <source>
        <dbReference type="SAM" id="Coils"/>
    </source>
</evidence>
<feature type="coiled-coil region" evidence="1">
    <location>
        <begin position="525"/>
        <end position="603"/>
    </location>
</feature>
<feature type="region of interest" description="Disordered" evidence="2">
    <location>
        <begin position="1"/>
        <end position="23"/>
    </location>
</feature>
<evidence type="ECO:0008006" key="5">
    <source>
        <dbReference type="Google" id="ProtNLM"/>
    </source>
</evidence>
<keyword evidence="1" id="KW-0175">Coiled coil</keyword>
<feature type="region of interest" description="Disordered" evidence="2">
    <location>
        <begin position="53"/>
        <end position="95"/>
    </location>
</feature>
<dbReference type="AlphaFoldDB" id="A0A564YZ80"/>
<sequence length="894" mass="100286">KARKSALKLPSCSAEKDVAPPSKRVSFSKRVEIQEYGNLTNECYSAIQSSTSCSSTSRGHSVSHSSQPTLPITRSYPVDSSVDMEGSFTQNASEPVSSLSNVTSAVSEMDISMDVIDEQDMSTSRTPQECQKPQVAYLLTNQTVDVSMDTCCETSVNMEGDSVVSEVEERVNNCKSNESEKENMAELTVYCTPIKQQAPYIDVTMCSEGTPKMATILSDKNPLMTSVSPRTEEIEQESREDPEIEIGEENSFAKSYSNPLEEFNLIRPTPASFDVLGSMKLRSPAPPPLPSTPLTKIVVTTGRTLPSLSPCFAIRETSLSRPKREEFSLLIPGKTGLSAERENQLSRSLLVGFDSFLSTFHGALKSANIEEPPVVARKRITMEEFMKDVLQLDVTTAIDMSAFEMKLAQVIPVKLWESGELDPVSKRFVRHFIEDVITTYGLIESGRTAELHYRMGQSAKVLLTGTNKFGPVDSWTKFLTEFNQLSIEQKTQRIIALREHFYKHICNVATKRMISELSEPINKMESEVLEKLDSLERDIQVKQAEIKRLQEELNEWTEILEDDVSFLAIKKARECTEITKDEISELLQERKELHQKSEALKHTKEGKSPLNGRIQQQHSISYFVDLGTSLTAFGPPVPQSRVLEACRRLFSSSEVTCVSARENSYKVTTFYGLITFQVGCAQSNNSSWSASNLDVKNLEIEFRRKPALMKTTNAIGEYAFERLKKNWQLVVDNLLGRSFEDTLDFFEYVLHSYALLAMCLHALCSLGILVTLETSLYPISISDLCENKSKIGPWRFSKNFYVLGKALSLEIPQDSKPFRLSGYVGPKNSTNLLKTEYKFYSPHDLFKPEAAKSLEVKDLFGNSRLDLLQDSTISPTDNIVDIHEKLISIAKALK</sequence>
<name>A0A564YZ80_HYMDI</name>
<gene>
    <name evidence="3" type="ORF">WMSIL1_LOCUS11013</name>
</gene>
<reference evidence="3 4" key="1">
    <citation type="submission" date="2019-07" db="EMBL/GenBank/DDBJ databases">
        <authorList>
            <person name="Jastrzebski P J."/>
            <person name="Paukszto L."/>
            <person name="Jastrzebski P J."/>
        </authorList>
    </citation>
    <scope>NUCLEOTIDE SEQUENCE [LARGE SCALE GENOMIC DNA]</scope>
    <source>
        <strain evidence="3 4">WMS-il1</strain>
    </source>
</reference>
<evidence type="ECO:0000256" key="2">
    <source>
        <dbReference type="SAM" id="MobiDB-lite"/>
    </source>
</evidence>
<feature type="compositionally biased region" description="Low complexity" evidence="2">
    <location>
        <begin position="53"/>
        <end position="66"/>
    </location>
</feature>
<protein>
    <recommendedName>
        <fullName evidence="5">Spc7 kinetochore protein domain-containing protein</fullName>
    </recommendedName>
</protein>
<keyword evidence="4" id="KW-1185">Reference proteome</keyword>
<organism evidence="3 4">
    <name type="scientific">Hymenolepis diminuta</name>
    <name type="common">Rat tapeworm</name>
    <dbReference type="NCBI Taxonomy" id="6216"/>
    <lineage>
        <taxon>Eukaryota</taxon>
        <taxon>Metazoa</taxon>
        <taxon>Spiralia</taxon>
        <taxon>Lophotrochozoa</taxon>
        <taxon>Platyhelminthes</taxon>
        <taxon>Cestoda</taxon>
        <taxon>Eucestoda</taxon>
        <taxon>Cyclophyllidea</taxon>
        <taxon>Hymenolepididae</taxon>
        <taxon>Hymenolepis</taxon>
    </lineage>
</organism>
<proteinExistence type="predicted"/>
<feature type="non-terminal residue" evidence="3">
    <location>
        <position position="1"/>
    </location>
</feature>
<accession>A0A564YZ80</accession>
<dbReference type="EMBL" id="CABIJS010000499">
    <property type="protein sequence ID" value="VUZ52490.1"/>
    <property type="molecule type" value="Genomic_DNA"/>
</dbReference>
<evidence type="ECO:0000313" key="4">
    <source>
        <dbReference type="Proteomes" id="UP000321570"/>
    </source>
</evidence>
<dbReference type="Proteomes" id="UP000321570">
    <property type="component" value="Unassembled WGS sequence"/>
</dbReference>